<name>A0A8J6N3U2_9BACT</name>
<dbReference type="GO" id="GO:1904047">
    <property type="term" value="F:S-adenosyl-L-methionine binding"/>
    <property type="evidence" value="ECO:0007669"/>
    <property type="project" value="TreeGrafter"/>
</dbReference>
<accession>A0A8J6N3U2</accession>
<dbReference type="EMBL" id="JACNLL010000016">
    <property type="protein sequence ID" value="MBC8198649.1"/>
    <property type="molecule type" value="Genomic_DNA"/>
</dbReference>
<dbReference type="Proteomes" id="UP000603545">
    <property type="component" value="Unassembled WGS sequence"/>
</dbReference>
<evidence type="ECO:0000313" key="1">
    <source>
        <dbReference type="EMBL" id="MBC8198649.1"/>
    </source>
</evidence>
<dbReference type="Pfam" id="PF20903">
    <property type="entry name" value="SPL"/>
    <property type="match status" value="1"/>
</dbReference>
<dbReference type="AlphaFoldDB" id="A0A8J6N3U2"/>
<dbReference type="GO" id="GO:0051539">
    <property type="term" value="F:4 iron, 4 sulfur cluster binding"/>
    <property type="evidence" value="ECO:0007669"/>
    <property type="project" value="TreeGrafter"/>
</dbReference>
<reference evidence="1 2" key="1">
    <citation type="submission" date="2020-08" db="EMBL/GenBank/DDBJ databases">
        <title>Bridging the membrane lipid divide: bacteria of the FCB group superphylum have the potential to synthesize archaeal ether lipids.</title>
        <authorList>
            <person name="Villanueva L."/>
            <person name="Von Meijenfeldt F.A.B."/>
            <person name="Westbye A.B."/>
            <person name="Yadav S."/>
            <person name="Hopmans E.C."/>
            <person name="Dutilh B.E."/>
            <person name="Sinninghe Damste J.S."/>
        </authorList>
    </citation>
    <scope>NUCLEOTIDE SEQUENCE [LARGE SCALE GENOMIC DNA]</scope>
    <source>
        <strain evidence="1">NIOZ-UU82</strain>
    </source>
</reference>
<evidence type="ECO:0000313" key="2">
    <source>
        <dbReference type="Proteomes" id="UP000603545"/>
    </source>
</evidence>
<dbReference type="Gene3D" id="3.40.50.12110">
    <property type="match status" value="1"/>
</dbReference>
<dbReference type="GO" id="GO:0003913">
    <property type="term" value="F:DNA photolyase activity"/>
    <property type="evidence" value="ECO:0007669"/>
    <property type="project" value="TreeGrafter"/>
</dbReference>
<dbReference type="InterPro" id="IPR049539">
    <property type="entry name" value="SPL"/>
</dbReference>
<dbReference type="PANTHER" id="PTHR37822">
    <property type="entry name" value="SPORE PHOTOPRODUCT LYASE-RELATED"/>
    <property type="match status" value="1"/>
</dbReference>
<dbReference type="Gene3D" id="3.80.30.30">
    <property type="match status" value="1"/>
</dbReference>
<comment type="caution">
    <text evidence="1">The sequence shown here is derived from an EMBL/GenBank/DDBJ whole genome shotgun (WGS) entry which is preliminary data.</text>
</comment>
<dbReference type="PANTHER" id="PTHR37822:SF2">
    <property type="entry name" value="SPORE PHOTOPRODUCT LYASE"/>
    <property type="match status" value="1"/>
</dbReference>
<dbReference type="GO" id="GO:0042601">
    <property type="term" value="C:endospore-forming forespore"/>
    <property type="evidence" value="ECO:0007669"/>
    <property type="project" value="TreeGrafter"/>
</dbReference>
<gene>
    <name evidence="1" type="ORF">H8E80_01185</name>
</gene>
<protein>
    <submittedName>
        <fullName evidence="1">DNA photolyase</fullName>
    </submittedName>
</protein>
<proteinExistence type="predicted"/>
<sequence>MPLLKLYIDKEVADSPEVVSIQSRLNLPSETVQDAREVFDSVSSADDPVKKGKEALFLTKNKGAFIRPCPGTRYYTCCGYKILHIGTFCTMDCSYCILQSYFHPPVLQYFVNHDDLLSELESLFQEKSVSRVGTGEFTDSMIWERWTDLSSLLVPKFAGQSSAVLELKTKTTAIKGLKNLDHNRKTIVSWSLNTNAIISNEERHTTSLFERLKAAAKCESWGYPLAFHFDPMIIYEGCEEDYRQVIIQLFSTVSPENIVWISLGTFRFIPSLKPVIQKRFPGSKIIYGEFISGLDNKMRYFKPLRIDLYQKMASWIKEAAPNVLVYFCMEDDEVWKKSLGFIPSDRGGLPRMLDESAVHHCGLKAL</sequence>
<organism evidence="1 2">
    <name type="scientific">Candidatus Desulfaltia bathyphila</name>
    <dbReference type="NCBI Taxonomy" id="2841697"/>
    <lineage>
        <taxon>Bacteria</taxon>
        <taxon>Pseudomonadati</taxon>
        <taxon>Thermodesulfobacteriota</taxon>
        <taxon>Desulfobacteria</taxon>
        <taxon>Desulfobacterales</taxon>
        <taxon>Desulfobacterales incertae sedis</taxon>
        <taxon>Candidatus Desulfaltia</taxon>
    </lineage>
</organism>